<feature type="transmembrane region" description="Helical" evidence="7">
    <location>
        <begin position="185"/>
        <end position="206"/>
    </location>
</feature>
<dbReference type="PANTHER" id="PTHR43791">
    <property type="entry name" value="PERMEASE-RELATED"/>
    <property type="match status" value="1"/>
</dbReference>
<evidence type="ECO:0000256" key="5">
    <source>
        <dbReference type="ARBA" id="ARBA00023136"/>
    </source>
</evidence>
<feature type="region of interest" description="Disordered" evidence="6">
    <location>
        <begin position="1"/>
        <end position="38"/>
    </location>
</feature>
<evidence type="ECO:0000259" key="8">
    <source>
        <dbReference type="PROSITE" id="PS50850"/>
    </source>
</evidence>
<keyword evidence="3 7" id="KW-0812">Transmembrane</keyword>
<evidence type="ECO:0000256" key="3">
    <source>
        <dbReference type="ARBA" id="ARBA00022692"/>
    </source>
</evidence>
<feature type="transmembrane region" description="Helical" evidence="7">
    <location>
        <begin position="385"/>
        <end position="406"/>
    </location>
</feature>
<keyword evidence="4 7" id="KW-1133">Transmembrane helix</keyword>
<keyword evidence="10" id="KW-1185">Reference proteome</keyword>
<comment type="subcellular location">
    <subcellularLocation>
        <location evidence="1">Membrane</location>
        <topology evidence="1">Multi-pass membrane protein</topology>
    </subcellularLocation>
</comment>
<protein>
    <submittedName>
        <fullName evidence="9">MFS general substrate transporter</fullName>
    </submittedName>
</protein>
<dbReference type="PROSITE" id="PS50850">
    <property type="entry name" value="MFS"/>
    <property type="match status" value="1"/>
</dbReference>
<evidence type="ECO:0000313" key="9">
    <source>
        <dbReference type="EMBL" id="KAF2012737.1"/>
    </source>
</evidence>
<dbReference type="AlphaFoldDB" id="A0A6A5XIT4"/>
<sequence>MSSKKPEVQKLENASPDVSHIEEAEAQEKRPPQEALDDDPVYSYAEQRKIIHRIDKRLIIPTGVMYCISLMDRSNLPNAAIAGMNTELEMNVGFRYSTVALVFFITYTIFQPPATVLVRKLGPRPFLAGLCFAWGAVMIGFGFVNDWVTLIPLRLLLGLFEAGFFPGCVYIISTWYSRFDMQKRYACFYLIGIIASGCSGILAYGLMQMHGLAGYWGWRWIFIIEGIMTCIVAIIGYIFLIDFPDRVMKKPHWGFLNEDEVAFILRRIDKDRSDATAEKWNFKKWAASGADWKVWSFAMIFFCLTTIAYAIGYFLPIILQENMGFNVAEAQCLTAPPYAAAGISMLALAWAGDKYRIRGPLLAGNCIFGLIGMPLLGFAEQAAVRFFGIFLICMSVHGSIPCAMAYQANNIRGHWKRAFCSATLVGFGGIGGVAGSLIFRTQDRPHYRPGVYAGIACNLLVVILIGVNTVYFRRENRKADRGEKVLEGDPNFRYTI</sequence>
<dbReference type="InterPro" id="IPR020846">
    <property type="entry name" value="MFS_dom"/>
</dbReference>
<keyword evidence="2" id="KW-0813">Transport</keyword>
<keyword evidence="5 7" id="KW-0472">Membrane</keyword>
<feature type="transmembrane region" description="Helical" evidence="7">
    <location>
        <begin position="418"/>
        <end position="439"/>
    </location>
</feature>
<feature type="transmembrane region" description="Helical" evidence="7">
    <location>
        <begin position="150"/>
        <end position="173"/>
    </location>
</feature>
<feature type="domain" description="Major facilitator superfamily (MFS) profile" evidence="8">
    <location>
        <begin position="58"/>
        <end position="478"/>
    </location>
</feature>
<feature type="transmembrane region" description="Helical" evidence="7">
    <location>
        <begin position="359"/>
        <end position="379"/>
    </location>
</feature>
<evidence type="ECO:0000256" key="6">
    <source>
        <dbReference type="SAM" id="MobiDB-lite"/>
    </source>
</evidence>
<feature type="transmembrane region" description="Helical" evidence="7">
    <location>
        <begin position="125"/>
        <end position="144"/>
    </location>
</feature>
<dbReference type="RefSeq" id="XP_033381076.1">
    <property type="nucleotide sequence ID" value="XM_033530565.1"/>
</dbReference>
<dbReference type="PANTHER" id="PTHR43791:SF47">
    <property type="entry name" value="MAJOR FACILITATOR SUPERFAMILY (MFS) PROFILE DOMAIN-CONTAINING PROTEIN-RELATED"/>
    <property type="match status" value="1"/>
</dbReference>
<reference evidence="9" key="1">
    <citation type="journal article" date="2020" name="Stud. Mycol.">
        <title>101 Dothideomycetes genomes: a test case for predicting lifestyles and emergence of pathogens.</title>
        <authorList>
            <person name="Haridas S."/>
            <person name="Albert R."/>
            <person name="Binder M."/>
            <person name="Bloem J."/>
            <person name="Labutti K."/>
            <person name="Salamov A."/>
            <person name="Andreopoulos B."/>
            <person name="Baker S."/>
            <person name="Barry K."/>
            <person name="Bills G."/>
            <person name="Bluhm B."/>
            <person name="Cannon C."/>
            <person name="Castanera R."/>
            <person name="Culley D."/>
            <person name="Daum C."/>
            <person name="Ezra D."/>
            <person name="Gonzalez J."/>
            <person name="Henrissat B."/>
            <person name="Kuo A."/>
            <person name="Liang C."/>
            <person name="Lipzen A."/>
            <person name="Lutzoni F."/>
            <person name="Magnuson J."/>
            <person name="Mondo S."/>
            <person name="Nolan M."/>
            <person name="Ohm R."/>
            <person name="Pangilinan J."/>
            <person name="Park H.-J."/>
            <person name="Ramirez L."/>
            <person name="Alfaro M."/>
            <person name="Sun H."/>
            <person name="Tritt A."/>
            <person name="Yoshinaga Y."/>
            <person name="Zwiers L.-H."/>
            <person name="Turgeon B."/>
            <person name="Goodwin S."/>
            <person name="Spatafora J."/>
            <person name="Crous P."/>
            <person name="Grigoriev I."/>
        </authorList>
    </citation>
    <scope>NUCLEOTIDE SEQUENCE</scope>
    <source>
        <strain evidence="9">CBS 175.79</strain>
    </source>
</reference>
<dbReference type="FunFam" id="1.20.1250.20:FF:000409">
    <property type="entry name" value="MFS general substrate transporter"/>
    <property type="match status" value="1"/>
</dbReference>
<evidence type="ECO:0000256" key="7">
    <source>
        <dbReference type="SAM" id="Phobius"/>
    </source>
</evidence>
<dbReference type="InterPro" id="IPR011701">
    <property type="entry name" value="MFS"/>
</dbReference>
<feature type="compositionally biased region" description="Basic and acidic residues" evidence="6">
    <location>
        <begin position="19"/>
        <end position="32"/>
    </location>
</feature>
<feature type="transmembrane region" description="Helical" evidence="7">
    <location>
        <begin position="294"/>
        <end position="315"/>
    </location>
</feature>
<feature type="transmembrane region" description="Helical" evidence="7">
    <location>
        <begin position="451"/>
        <end position="472"/>
    </location>
</feature>
<feature type="transmembrane region" description="Helical" evidence="7">
    <location>
        <begin position="96"/>
        <end position="118"/>
    </location>
</feature>
<name>A0A6A5XIT4_9PLEO</name>
<dbReference type="InterPro" id="IPR036259">
    <property type="entry name" value="MFS_trans_sf"/>
</dbReference>
<dbReference type="FunFam" id="1.20.1250.20:FF:000511">
    <property type="entry name" value="MFS general substrate transporter"/>
    <property type="match status" value="1"/>
</dbReference>
<dbReference type="SUPFAM" id="SSF103473">
    <property type="entry name" value="MFS general substrate transporter"/>
    <property type="match status" value="1"/>
</dbReference>
<proteinExistence type="predicted"/>
<dbReference type="GeneID" id="54287962"/>
<dbReference type="GO" id="GO:0016020">
    <property type="term" value="C:membrane"/>
    <property type="evidence" value="ECO:0007669"/>
    <property type="project" value="UniProtKB-SubCell"/>
</dbReference>
<dbReference type="EMBL" id="ML978072">
    <property type="protein sequence ID" value="KAF2012737.1"/>
    <property type="molecule type" value="Genomic_DNA"/>
</dbReference>
<feature type="transmembrane region" description="Helical" evidence="7">
    <location>
        <begin position="335"/>
        <end position="352"/>
    </location>
</feature>
<accession>A0A6A5XIT4</accession>
<feature type="transmembrane region" description="Helical" evidence="7">
    <location>
        <begin position="218"/>
        <end position="240"/>
    </location>
</feature>
<dbReference type="Proteomes" id="UP000799778">
    <property type="component" value="Unassembled WGS sequence"/>
</dbReference>
<evidence type="ECO:0000256" key="2">
    <source>
        <dbReference type="ARBA" id="ARBA00022448"/>
    </source>
</evidence>
<evidence type="ECO:0000256" key="4">
    <source>
        <dbReference type="ARBA" id="ARBA00022989"/>
    </source>
</evidence>
<feature type="compositionally biased region" description="Basic and acidic residues" evidence="6">
    <location>
        <begin position="1"/>
        <end position="10"/>
    </location>
</feature>
<dbReference type="OrthoDB" id="3639251at2759"/>
<evidence type="ECO:0000256" key="1">
    <source>
        <dbReference type="ARBA" id="ARBA00004141"/>
    </source>
</evidence>
<dbReference type="Gene3D" id="1.20.1250.20">
    <property type="entry name" value="MFS general substrate transporter like domains"/>
    <property type="match status" value="2"/>
</dbReference>
<organism evidence="9 10">
    <name type="scientific">Aaosphaeria arxii CBS 175.79</name>
    <dbReference type="NCBI Taxonomy" id="1450172"/>
    <lineage>
        <taxon>Eukaryota</taxon>
        <taxon>Fungi</taxon>
        <taxon>Dikarya</taxon>
        <taxon>Ascomycota</taxon>
        <taxon>Pezizomycotina</taxon>
        <taxon>Dothideomycetes</taxon>
        <taxon>Pleosporomycetidae</taxon>
        <taxon>Pleosporales</taxon>
        <taxon>Pleosporales incertae sedis</taxon>
        <taxon>Aaosphaeria</taxon>
    </lineage>
</organism>
<evidence type="ECO:0000313" key="10">
    <source>
        <dbReference type="Proteomes" id="UP000799778"/>
    </source>
</evidence>
<dbReference type="GO" id="GO:0022857">
    <property type="term" value="F:transmembrane transporter activity"/>
    <property type="evidence" value="ECO:0007669"/>
    <property type="project" value="InterPro"/>
</dbReference>
<dbReference type="Pfam" id="PF07690">
    <property type="entry name" value="MFS_1"/>
    <property type="match status" value="1"/>
</dbReference>
<gene>
    <name evidence="9" type="ORF">BU24DRAFT_443092</name>
</gene>